<evidence type="ECO:0000256" key="5">
    <source>
        <dbReference type="ARBA" id="ARBA00022737"/>
    </source>
</evidence>
<proteinExistence type="inferred from homology"/>
<comment type="caution">
    <text evidence="11">The sequence shown here is derived from an EMBL/GenBank/DDBJ whole genome shotgun (WGS) entry which is preliminary data.</text>
</comment>
<feature type="region of interest" description="Disordered" evidence="9">
    <location>
        <begin position="181"/>
        <end position="271"/>
    </location>
</feature>
<keyword evidence="12" id="KW-1185">Reference proteome</keyword>
<feature type="transmembrane region" description="Helical" evidence="10">
    <location>
        <begin position="490"/>
        <end position="506"/>
    </location>
</feature>
<reference evidence="11" key="1">
    <citation type="submission" date="2016-04" db="EMBL/GenBank/DDBJ databases">
        <authorList>
            <person name="Nguyen H.D."/>
            <person name="Samba Siva P."/>
            <person name="Cullis J."/>
            <person name="Levesque C.A."/>
            <person name="Hambleton S."/>
        </authorList>
    </citation>
    <scope>NUCLEOTIDE SEQUENCE</scope>
    <source>
        <strain evidence="11">DAOMC 236422</strain>
    </source>
</reference>
<dbReference type="InterPro" id="IPR023271">
    <property type="entry name" value="Aquaporin-like"/>
</dbReference>
<dbReference type="InterPro" id="IPR022357">
    <property type="entry name" value="MIP_CS"/>
</dbReference>
<feature type="compositionally biased region" description="Basic residues" evidence="9">
    <location>
        <begin position="245"/>
        <end position="256"/>
    </location>
</feature>
<dbReference type="Gene3D" id="1.20.1080.10">
    <property type="entry name" value="Glycerol uptake facilitator protein"/>
    <property type="match status" value="1"/>
</dbReference>
<feature type="compositionally biased region" description="Polar residues" evidence="9">
    <location>
        <begin position="184"/>
        <end position="207"/>
    </location>
</feature>
<evidence type="ECO:0000256" key="8">
    <source>
        <dbReference type="ARBA" id="ARBA00034651"/>
    </source>
</evidence>
<evidence type="ECO:0000256" key="9">
    <source>
        <dbReference type="SAM" id="MobiDB-lite"/>
    </source>
</evidence>
<evidence type="ECO:0000256" key="7">
    <source>
        <dbReference type="ARBA" id="ARBA00023136"/>
    </source>
</evidence>
<evidence type="ECO:0000256" key="1">
    <source>
        <dbReference type="ARBA" id="ARBA00004141"/>
    </source>
</evidence>
<organism evidence="11 12">
    <name type="scientific">Tilletia walkeri</name>
    <dbReference type="NCBI Taxonomy" id="117179"/>
    <lineage>
        <taxon>Eukaryota</taxon>
        <taxon>Fungi</taxon>
        <taxon>Dikarya</taxon>
        <taxon>Basidiomycota</taxon>
        <taxon>Ustilaginomycotina</taxon>
        <taxon>Exobasidiomycetes</taxon>
        <taxon>Tilletiales</taxon>
        <taxon>Tilletiaceae</taxon>
        <taxon>Tilletia</taxon>
    </lineage>
</organism>
<dbReference type="CDD" id="cd00333">
    <property type="entry name" value="MIP"/>
    <property type="match status" value="1"/>
</dbReference>
<feature type="compositionally biased region" description="Polar residues" evidence="9">
    <location>
        <begin position="40"/>
        <end position="50"/>
    </location>
</feature>
<feature type="region of interest" description="Disordered" evidence="9">
    <location>
        <begin position="386"/>
        <end position="419"/>
    </location>
</feature>
<comment type="subcellular location">
    <subcellularLocation>
        <location evidence="1">Membrane</location>
        <topology evidence="1">Multi-pass membrane protein</topology>
    </subcellularLocation>
</comment>
<dbReference type="PANTHER" id="PTHR43829">
    <property type="entry name" value="AQUAPORIN OR AQUAGLYCEROPORIN RELATED"/>
    <property type="match status" value="1"/>
</dbReference>
<gene>
    <name evidence="11" type="ORF">A4X09_0g3136</name>
</gene>
<feature type="transmembrane region" description="Helical" evidence="10">
    <location>
        <begin position="628"/>
        <end position="647"/>
    </location>
</feature>
<accession>A0A8X7NB54</accession>
<keyword evidence="3" id="KW-0813">Transport</keyword>
<dbReference type="EMBL" id="LWDG02000105">
    <property type="protein sequence ID" value="KAE8269195.1"/>
    <property type="molecule type" value="Genomic_DNA"/>
</dbReference>
<dbReference type="PANTHER" id="PTHR43829:SF9">
    <property type="entry name" value="AQUAPORIN-9"/>
    <property type="match status" value="1"/>
</dbReference>
<feature type="region of interest" description="Disordered" evidence="9">
    <location>
        <begin position="434"/>
        <end position="474"/>
    </location>
</feature>
<dbReference type="NCBIfam" id="TIGR00861">
    <property type="entry name" value="MIP"/>
    <property type="match status" value="1"/>
</dbReference>
<evidence type="ECO:0000256" key="6">
    <source>
        <dbReference type="ARBA" id="ARBA00022989"/>
    </source>
</evidence>
<evidence type="ECO:0000313" key="12">
    <source>
        <dbReference type="Proteomes" id="UP000078113"/>
    </source>
</evidence>
<name>A0A8X7NB54_9BASI</name>
<evidence type="ECO:0000256" key="3">
    <source>
        <dbReference type="ARBA" id="ARBA00022448"/>
    </source>
</evidence>
<evidence type="ECO:0008006" key="13">
    <source>
        <dbReference type="Google" id="ProtNLM"/>
    </source>
</evidence>
<dbReference type="AlphaFoldDB" id="A0A8X7NB54"/>
<feature type="compositionally biased region" description="Polar residues" evidence="9">
    <location>
        <begin position="409"/>
        <end position="419"/>
    </location>
</feature>
<keyword evidence="7 10" id="KW-0472">Membrane</keyword>
<dbReference type="PRINTS" id="PR02019">
    <property type="entry name" value="AQUAPORIN7"/>
</dbReference>
<feature type="transmembrane region" description="Helical" evidence="10">
    <location>
        <begin position="659"/>
        <end position="680"/>
    </location>
</feature>
<dbReference type="GO" id="GO:0005886">
    <property type="term" value="C:plasma membrane"/>
    <property type="evidence" value="ECO:0007669"/>
    <property type="project" value="TreeGrafter"/>
</dbReference>
<feature type="compositionally biased region" description="Low complexity" evidence="9">
    <location>
        <begin position="451"/>
        <end position="474"/>
    </location>
</feature>
<comment type="similarity">
    <text evidence="2">Belongs to the MIP/aquaporin (TC 1.A.8) family.</text>
</comment>
<protein>
    <recommendedName>
        <fullName evidence="13">Aquaporin</fullName>
    </recommendedName>
</protein>
<evidence type="ECO:0000256" key="2">
    <source>
        <dbReference type="ARBA" id="ARBA00006175"/>
    </source>
</evidence>
<feature type="compositionally biased region" description="Basic and acidic residues" evidence="9">
    <location>
        <begin position="434"/>
        <end position="450"/>
    </location>
</feature>
<dbReference type="PROSITE" id="PS00221">
    <property type="entry name" value="MIP"/>
    <property type="match status" value="1"/>
</dbReference>
<comment type="catalytic activity">
    <reaction evidence="8">
        <text>H2O(in) = H2O(out)</text>
        <dbReference type="Rhea" id="RHEA:29667"/>
        <dbReference type="ChEBI" id="CHEBI:15377"/>
    </reaction>
</comment>
<evidence type="ECO:0000256" key="4">
    <source>
        <dbReference type="ARBA" id="ARBA00022692"/>
    </source>
</evidence>
<feature type="transmembrane region" description="Helical" evidence="10">
    <location>
        <begin position="573"/>
        <end position="592"/>
    </location>
</feature>
<dbReference type="Proteomes" id="UP000078113">
    <property type="component" value="Unassembled WGS sequence"/>
</dbReference>
<evidence type="ECO:0000256" key="10">
    <source>
        <dbReference type="SAM" id="Phobius"/>
    </source>
</evidence>
<feature type="transmembrane region" description="Helical" evidence="10">
    <location>
        <begin position="692"/>
        <end position="711"/>
    </location>
</feature>
<evidence type="ECO:0000313" key="11">
    <source>
        <dbReference type="EMBL" id="KAE8269195.1"/>
    </source>
</evidence>
<dbReference type="PRINTS" id="PR00783">
    <property type="entry name" value="MINTRINSICP"/>
</dbReference>
<keyword evidence="5" id="KW-0677">Repeat</keyword>
<reference evidence="11" key="2">
    <citation type="journal article" date="2019" name="IMA Fungus">
        <title>Genome sequencing and comparison of five Tilletia species to identify candidate genes for the detection of regulated species infecting wheat.</title>
        <authorList>
            <person name="Nguyen H.D.T."/>
            <person name="Sultana T."/>
            <person name="Kesanakurti P."/>
            <person name="Hambleton S."/>
        </authorList>
    </citation>
    <scope>NUCLEOTIDE SEQUENCE</scope>
    <source>
        <strain evidence="11">DAOMC 236422</strain>
    </source>
</reference>
<keyword evidence="6 10" id="KW-1133">Transmembrane helix</keyword>
<feature type="region of interest" description="Disordered" evidence="9">
    <location>
        <begin position="139"/>
        <end position="169"/>
    </location>
</feature>
<sequence length="768" mass="81151">MSANPSSVVRAADIAESVTIDLNQATAAAAAASSSGPGPITQSAPESRSISPPPNVPAISLDDTEIDNLSDRTATTVHHNTSLVGNQLANGQPTALVELEPLDGGAEHSLTTAQLGTRGDGSHVDVIKDSKGRFFRRIIHSASSSSSRKRSRAKQHAGPSGGGVTYGLGHARGAPVIVRYGQDGTYSPHQHQAPHYTSPTSEPVSRSNSRKDPGGYSGGSALGPQSTAGSTSLRHGTSTAPGSHSGHHHHHHHHHAQQQGAPVGLARANPLSGMVGSANPNRPAHNIGPQSYTSSMNARGPMGERRSLDSAAHTEAARIAASLGFGQFSNSIVPPASAPAAGGAAAPTIPVNAELLSALRDIIRDEVQTAQIDTVLAFKQGLLDDRSAEGMPPKRASDGTIVSPEHHNYPSQNRTNKNVPDSVIAERGMEEKDLFAHGDESPPRADEKSRSSSSLSMSSRQSSGTGSTDGQGLDFPNPWAKFRYNMREPFAEFLGTCILIIFGNGINNQVFVSQLYDPTAAKGDYLSVSFGWGIGTAFAIYVAGGISGAHLNPAVTLSLAIFRGFPWKKVPRYAVAQILGGMMGALLIYGLYSNPIRVVDPGQTEKTAALFTTFPAEFLRQPSTRWTAFYNEVLATAVLLIIIFAIGDAANTPPPDGTAPLTIMWAIVGIGATLGWQTAYCLNIARDLGPRIALAILGYPADLLWSFNAYYFLWTPILATLVGAVLGGFIYDTLIYTGGESPLNRSWRWSDVRWARHSKKKMPAAISA</sequence>
<feature type="compositionally biased region" description="Polar residues" evidence="9">
    <location>
        <begin position="223"/>
        <end position="234"/>
    </location>
</feature>
<feature type="compositionally biased region" description="Low complexity" evidence="9">
    <location>
        <begin position="235"/>
        <end position="244"/>
    </location>
</feature>
<feature type="transmembrane region" description="Helical" evidence="10">
    <location>
        <begin position="526"/>
        <end position="544"/>
    </location>
</feature>
<dbReference type="GO" id="GO:0015250">
    <property type="term" value="F:water channel activity"/>
    <property type="evidence" value="ECO:0007669"/>
    <property type="project" value="TreeGrafter"/>
</dbReference>
<feature type="transmembrane region" description="Helical" evidence="10">
    <location>
        <begin position="717"/>
        <end position="738"/>
    </location>
</feature>
<feature type="region of interest" description="Disordered" evidence="9">
    <location>
        <begin position="29"/>
        <end position="61"/>
    </location>
</feature>
<keyword evidence="4 10" id="KW-0812">Transmembrane</keyword>
<dbReference type="GO" id="GO:0015254">
    <property type="term" value="F:glycerol channel activity"/>
    <property type="evidence" value="ECO:0007669"/>
    <property type="project" value="TreeGrafter"/>
</dbReference>
<dbReference type="InterPro" id="IPR050363">
    <property type="entry name" value="MIP/Aquaporin"/>
</dbReference>
<dbReference type="Pfam" id="PF00230">
    <property type="entry name" value="MIP"/>
    <property type="match status" value="1"/>
</dbReference>
<dbReference type="SUPFAM" id="SSF81338">
    <property type="entry name" value="Aquaporin-like"/>
    <property type="match status" value="1"/>
</dbReference>
<dbReference type="InterPro" id="IPR000425">
    <property type="entry name" value="MIP"/>
</dbReference>